<evidence type="ECO:0000313" key="3">
    <source>
        <dbReference type="Proteomes" id="UP000612585"/>
    </source>
</evidence>
<gene>
    <name evidence="2" type="ORF">Vau01_013430</name>
</gene>
<accession>A0A8J3Z055</accession>
<comment type="caution">
    <text evidence="2">The sequence shown here is derived from an EMBL/GenBank/DDBJ whole genome shotgun (WGS) entry which is preliminary data.</text>
</comment>
<organism evidence="2 3">
    <name type="scientific">Virgisporangium aurantiacum</name>
    <dbReference type="NCBI Taxonomy" id="175570"/>
    <lineage>
        <taxon>Bacteria</taxon>
        <taxon>Bacillati</taxon>
        <taxon>Actinomycetota</taxon>
        <taxon>Actinomycetes</taxon>
        <taxon>Micromonosporales</taxon>
        <taxon>Micromonosporaceae</taxon>
        <taxon>Virgisporangium</taxon>
    </lineage>
</organism>
<feature type="region of interest" description="Disordered" evidence="1">
    <location>
        <begin position="1"/>
        <end position="26"/>
    </location>
</feature>
<evidence type="ECO:0000313" key="2">
    <source>
        <dbReference type="EMBL" id="GIJ53827.1"/>
    </source>
</evidence>
<dbReference type="EMBL" id="BOPG01000009">
    <property type="protein sequence ID" value="GIJ53827.1"/>
    <property type="molecule type" value="Genomic_DNA"/>
</dbReference>
<protein>
    <submittedName>
        <fullName evidence="2">Uncharacterized protein</fullName>
    </submittedName>
</protein>
<sequence>MGRGLALAPAEGRTAPLVERPTDGTEPARLVGAEHRRTRIGVGQRTGTGREPVAGTFEPVCQLTDTHAHPPGANGLYSPNVSA</sequence>
<reference evidence="2" key="1">
    <citation type="submission" date="2021-01" db="EMBL/GenBank/DDBJ databases">
        <title>Whole genome shotgun sequence of Virgisporangium aurantiacum NBRC 16421.</title>
        <authorList>
            <person name="Komaki H."/>
            <person name="Tamura T."/>
        </authorList>
    </citation>
    <scope>NUCLEOTIDE SEQUENCE</scope>
    <source>
        <strain evidence="2">NBRC 16421</strain>
    </source>
</reference>
<keyword evidence="3" id="KW-1185">Reference proteome</keyword>
<dbReference type="AlphaFoldDB" id="A0A8J3Z055"/>
<dbReference type="Proteomes" id="UP000612585">
    <property type="component" value="Unassembled WGS sequence"/>
</dbReference>
<evidence type="ECO:0000256" key="1">
    <source>
        <dbReference type="SAM" id="MobiDB-lite"/>
    </source>
</evidence>
<name>A0A8J3Z055_9ACTN</name>
<proteinExistence type="predicted"/>